<reference evidence="3" key="1">
    <citation type="submission" date="2017-09" db="EMBL/GenBank/DDBJ databases">
        <title>Depth-based differentiation of microbial function through sediment-hosted aquifers and enrichment of novel symbionts in the deep terrestrial subsurface.</title>
        <authorList>
            <person name="Probst A.J."/>
            <person name="Ladd B."/>
            <person name="Jarett J.K."/>
            <person name="Geller-Mcgrath D.E."/>
            <person name="Sieber C.M.K."/>
            <person name="Emerson J.B."/>
            <person name="Anantharaman K."/>
            <person name="Thomas B.C."/>
            <person name="Malmstrom R."/>
            <person name="Stieglmeier M."/>
            <person name="Klingl A."/>
            <person name="Woyke T."/>
            <person name="Ryan C.M."/>
            <person name="Banfield J.F."/>
        </authorList>
    </citation>
    <scope>NUCLEOTIDE SEQUENCE [LARGE SCALE GENOMIC DNA]</scope>
</reference>
<feature type="domain" description="Glutaredoxin" evidence="1">
    <location>
        <begin position="7"/>
        <end position="66"/>
    </location>
</feature>
<dbReference type="GO" id="GO:0009055">
    <property type="term" value="F:electron transfer activity"/>
    <property type="evidence" value="ECO:0007669"/>
    <property type="project" value="TreeGrafter"/>
</dbReference>
<dbReference type="AlphaFoldDB" id="A0A2M6YBV7"/>
<dbReference type="PROSITE" id="PS00195">
    <property type="entry name" value="GLUTAREDOXIN_1"/>
    <property type="match status" value="1"/>
</dbReference>
<dbReference type="EMBL" id="PEXI01000076">
    <property type="protein sequence ID" value="PIU24181.1"/>
    <property type="molecule type" value="Genomic_DNA"/>
</dbReference>
<sequence>MEKEKKVKVFSTPTCPYCVMVKNYLSENKIAFEDVDVSKDEDAAREMVGRSQQMGVPQLWIGDQVVVGFDLLQINQILGIK</sequence>
<accession>A0A2M6YBV7</accession>
<organism evidence="2 3">
    <name type="scientific">Candidatus Berkelbacteria bacterium CG08_land_8_20_14_0_20_39_8</name>
    <dbReference type="NCBI Taxonomy" id="1974511"/>
    <lineage>
        <taxon>Bacteria</taxon>
        <taxon>Candidatus Berkelbacteria</taxon>
    </lineage>
</organism>
<evidence type="ECO:0000313" key="2">
    <source>
        <dbReference type="EMBL" id="PIU24181.1"/>
    </source>
</evidence>
<dbReference type="CDD" id="cd02976">
    <property type="entry name" value="NrdH"/>
    <property type="match status" value="1"/>
</dbReference>
<evidence type="ECO:0000313" key="3">
    <source>
        <dbReference type="Proteomes" id="UP000229896"/>
    </source>
</evidence>
<proteinExistence type="predicted"/>
<evidence type="ECO:0000259" key="1">
    <source>
        <dbReference type="Pfam" id="PF00462"/>
    </source>
</evidence>
<dbReference type="InterPro" id="IPR036249">
    <property type="entry name" value="Thioredoxin-like_sf"/>
</dbReference>
<dbReference type="Gene3D" id="3.40.30.10">
    <property type="entry name" value="Glutaredoxin"/>
    <property type="match status" value="1"/>
</dbReference>
<dbReference type="InterPro" id="IPR011767">
    <property type="entry name" value="GLR_AS"/>
</dbReference>
<dbReference type="PANTHER" id="PTHR34386:SF1">
    <property type="entry name" value="GLUTAREDOXIN-LIKE PROTEIN NRDH"/>
    <property type="match status" value="1"/>
</dbReference>
<dbReference type="Proteomes" id="UP000229896">
    <property type="component" value="Unassembled WGS sequence"/>
</dbReference>
<comment type="caution">
    <text evidence="2">The sequence shown here is derived from an EMBL/GenBank/DDBJ whole genome shotgun (WGS) entry which is preliminary data.</text>
</comment>
<dbReference type="PROSITE" id="PS51354">
    <property type="entry name" value="GLUTAREDOXIN_2"/>
    <property type="match status" value="1"/>
</dbReference>
<dbReference type="InterPro" id="IPR051548">
    <property type="entry name" value="Grx-like_ET"/>
</dbReference>
<protein>
    <submittedName>
        <fullName evidence="2">NrdH-redoxin</fullName>
    </submittedName>
</protein>
<dbReference type="InterPro" id="IPR002109">
    <property type="entry name" value="Glutaredoxin"/>
</dbReference>
<dbReference type="GO" id="GO:0045454">
    <property type="term" value="P:cell redox homeostasis"/>
    <property type="evidence" value="ECO:0007669"/>
    <property type="project" value="TreeGrafter"/>
</dbReference>
<dbReference type="Pfam" id="PF00462">
    <property type="entry name" value="Glutaredoxin"/>
    <property type="match status" value="1"/>
</dbReference>
<name>A0A2M6YBV7_9BACT</name>
<gene>
    <name evidence="2" type="ORF">COT12_02405</name>
</gene>
<dbReference type="SUPFAM" id="SSF52833">
    <property type="entry name" value="Thioredoxin-like"/>
    <property type="match status" value="1"/>
</dbReference>
<dbReference type="PANTHER" id="PTHR34386">
    <property type="entry name" value="GLUTAREDOXIN"/>
    <property type="match status" value="1"/>
</dbReference>